<comment type="caution">
    <text evidence="2">The sequence shown here is derived from an EMBL/GenBank/DDBJ whole genome shotgun (WGS) entry which is preliminary data.</text>
</comment>
<dbReference type="Proteomes" id="UP001281761">
    <property type="component" value="Unassembled WGS sequence"/>
</dbReference>
<protein>
    <submittedName>
        <fullName evidence="2">Uncharacterized protein</fullName>
    </submittedName>
</protein>
<feature type="region of interest" description="Disordered" evidence="1">
    <location>
        <begin position="24"/>
        <end position="43"/>
    </location>
</feature>
<evidence type="ECO:0000256" key="1">
    <source>
        <dbReference type="SAM" id="MobiDB-lite"/>
    </source>
</evidence>
<gene>
    <name evidence="2" type="ORF">BLNAU_12066</name>
</gene>
<keyword evidence="3" id="KW-1185">Reference proteome</keyword>
<accession>A0ABQ9XKW8</accession>
<evidence type="ECO:0000313" key="3">
    <source>
        <dbReference type="Proteomes" id="UP001281761"/>
    </source>
</evidence>
<evidence type="ECO:0000313" key="2">
    <source>
        <dbReference type="EMBL" id="KAK2953077.1"/>
    </source>
</evidence>
<proteinExistence type="predicted"/>
<feature type="compositionally biased region" description="Polar residues" evidence="1">
    <location>
        <begin position="34"/>
        <end position="43"/>
    </location>
</feature>
<reference evidence="2 3" key="1">
    <citation type="journal article" date="2022" name="bioRxiv">
        <title>Genomics of Preaxostyla Flagellates Illuminates Evolutionary Transitions and the Path Towards Mitochondrial Loss.</title>
        <authorList>
            <person name="Novak L.V.F."/>
            <person name="Treitli S.C."/>
            <person name="Pyrih J."/>
            <person name="Halakuc P."/>
            <person name="Pipaliya S.V."/>
            <person name="Vacek V."/>
            <person name="Brzon O."/>
            <person name="Soukal P."/>
            <person name="Eme L."/>
            <person name="Dacks J.B."/>
            <person name="Karnkowska A."/>
            <person name="Elias M."/>
            <person name="Hampl V."/>
        </authorList>
    </citation>
    <scope>NUCLEOTIDE SEQUENCE [LARGE SCALE GENOMIC DNA]</scope>
    <source>
        <strain evidence="2">NAU3</strain>
        <tissue evidence="2">Gut</tissue>
    </source>
</reference>
<sequence length="451" mass="50125">MEEPKIESRENRWNVRMKKMQAEGLSAKRGWRTPSPTISTTNLHPRSGYLVKTVGACRPALCQSPRGLQTETFHIHLSCSDVEWRRSDELGEEIETNTRLSFPTAHHRSSSNRTFQLFIEVSVTGCHHRNTTDETLKLAKFIQCPLCSLFPSKAASFLILISPLIPRAAPKPSIDLKLDQLLVLGSTVIDADPSNISLLITDTQIKACQLSRTDISEINSSATQHSMGTLSFTFFGTLTTLFAVSPRRLTITLRMLHILTVLFTTRSPFLVSFSSPTQTFTCIRWDEENTTEMWMNTLSRCFIPSASEFHLRMCECRVQLDDNTNTPPRQSTANTDLTKDGSLLLQDVSLPISQQSHPTLPLGLAAVASGAAHSPKSFLSTSAIVPRRSLSSISFLLVAPCRLSAPHQHLVFHLYPSQTIPPHLFTLLQVADTNIVREGHTTPSPSLRQTG</sequence>
<name>A0ABQ9XKW8_9EUKA</name>
<organism evidence="2 3">
    <name type="scientific">Blattamonas nauphoetae</name>
    <dbReference type="NCBI Taxonomy" id="2049346"/>
    <lineage>
        <taxon>Eukaryota</taxon>
        <taxon>Metamonada</taxon>
        <taxon>Preaxostyla</taxon>
        <taxon>Oxymonadida</taxon>
        <taxon>Blattamonas</taxon>
    </lineage>
</organism>
<dbReference type="EMBL" id="JARBJD010000096">
    <property type="protein sequence ID" value="KAK2953077.1"/>
    <property type="molecule type" value="Genomic_DNA"/>
</dbReference>